<name>A0ACC1B054_9ROSI</name>
<protein>
    <submittedName>
        <fullName evidence="1">Uncharacterized protein</fullName>
    </submittedName>
</protein>
<gene>
    <name evidence="1" type="ORF">Patl1_25854</name>
</gene>
<evidence type="ECO:0000313" key="2">
    <source>
        <dbReference type="Proteomes" id="UP001164250"/>
    </source>
</evidence>
<keyword evidence="2" id="KW-1185">Reference proteome</keyword>
<sequence>MILENGFFLIMILIILDFDLTFGEQQDSTAALHGKMNCIGSIFTNLIGIIQLARAASGQLQEMVHVCLIEK</sequence>
<reference evidence="2" key="1">
    <citation type="journal article" date="2023" name="G3 (Bethesda)">
        <title>Genome assembly and association tests identify interacting loci associated with vigor, precocity, and sex in interspecific pistachio rootstocks.</title>
        <authorList>
            <person name="Palmer W."/>
            <person name="Jacygrad E."/>
            <person name="Sagayaradj S."/>
            <person name="Cavanaugh K."/>
            <person name="Han R."/>
            <person name="Bertier L."/>
            <person name="Beede B."/>
            <person name="Kafkas S."/>
            <person name="Golino D."/>
            <person name="Preece J."/>
            <person name="Michelmore R."/>
        </authorList>
    </citation>
    <scope>NUCLEOTIDE SEQUENCE [LARGE SCALE GENOMIC DNA]</scope>
</reference>
<accession>A0ACC1B054</accession>
<dbReference type="EMBL" id="CM047903">
    <property type="protein sequence ID" value="KAJ0092213.1"/>
    <property type="molecule type" value="Genomic_DNA"/>
</dbReference>
<dbReference type="Proteomes" id="UP001164250">
    <property type="component" value="Chromosome 7"/>
</dbReference>
<evidence type="ECO:0000313" key="1">
    <source>
        <dbReference type="EMBL" id="KAJ0092213.1"/>
    </source>
</evidence>
<organism evidence="1 2">
    <name type="scientific">Pistacia atlantica</name>
    <dbReference type="NCBI Taxonomy" id="434234"/>
    <lineage>
        <taxon>Eukaryota</taxon>
        <taxon>Viridiplantae</taxon>
        <taxon>Streptophyta</taxon>
        <taxon>Embryophyta</taxon>
        <taxon>Tracheophyta</taxon>
        <taxon>Spermatophyta</taxon>
        <taxon>Magnoliopsida</taxon>
        <taxon>eudicotyledons</taxon>
        <taxon>Gunneridae</taxon>
        <taxon>Pentapetalae</taxon>
        <taxon>rosids</taxon>
        <taxon>malvids</taxon>
        <taxon>Sapindales</taxon>
        <taxon>Anacardiaceae</taxon>
        <taxon>Pistacia</taxon>
    </lineage>
</organism>
<comment type="caution">
    <text evidence="1">The sequence shown here is derived from an EMBL/GenBank/DDBJ whole genome shotgun (WGS) entry which is preliminary data.</text>
</comment>
<proteinExistence type="predicted"/>